<comment type="caution">
    <text evidence="1">The sequence shown here is derived from an EMBL/GenBank/DDBJ whole genome shotgun (WGS) entry which is preliminary data.</text>
</comment>
<name>A0A835GEP3_SPOEX</name>
<accession>A0A835GEP3</accession>
<dbReference type="EMBL" id="JACKWZ010000129">
    <property type="protein sequence ID" value="KAF9414622.1"/>
    <property type="molecule type" value="Genomic_DNA"/>
</dbReference>
<keyword evidence="2" id="KW-1185">Reference proteome</keyword>
<organism evidence="1 2">
    <name type="scientific">Spodoptera exigua</name>
    <name type="common">Beet armyworm</name>
    <name type="synonym">Noctua fulgens</name>
    <dbReference type="NCBI Taxonomy" id="7107"/>
    <lineage>
        <taxon>Eukaryota</taxon>
        <taxon>Metazoa</taxon>
        <taxon>Ecdysozoa</taxon>
        <taxon>Arthropoda</taxon>
        <taxon>Hexapoda</taxon>
        <taxon>Insecta</taxon>
        <taxon>Pterygota</taxon>
        <taxon>Neoptera</taxon>
        <taxon>Endopterygota</taxon>
        <taxon>Lepidoptera</taxon>
        <taxon>Glossata</taxon>
        <taxon>Ditrysia</taxon>
        <taxon>Noctuoidea</taxon>
        <taxon>Noctuidae</taxon>
        <taxon>Amphipyrinae</taxon>
        <taxon>Spodoptera</taxon>
    </lineage>
</organism>
<evidence type="ECO:0000313" key="1">
    <source>
        <dbReference type="EMBL" id="KAF9414622.1"/>
    </source>
</evidence>
<sequence>MRRLQKVYYAAHRPQVVTLWSFDPSGRSLFNFKPWSSEVPFKIVKGSAEHEASVAGVWRWVGLQQAAMLSRWWKLPL</sequence>
<reference evidence="1" key="1">
    <citation type="submission" date="2020-08" db="EMBL/GenBank/DDBJ databases">
        <title>Spodoptera exigua strain:BAW_Kor-Di-RS1 Genome sequencing and assembly.</title>
        <authorList>
            <person name="Kim J."/>
            <person name="Nam H.Y."/>
            <person name="Kwon M."/>
            <person name="Choi J.H."/>
            <person name="Cho S.R."/>
            <person name="Kim G.-H."/>
        </authorList>
    </citation>
    <scope>NUCLEOTIDE SEQUENCE</scope>
    <source>
        <strain evidence="1">BAW_Kor-Di-RS1</strain>
        <tissue evidence="1">Whole-body</tissue>
    </source>
</reference>
<evidence type="ECO:0000313" key="2">
    <source>
        <dbReference type="Proteomes" id="UP000648187"/>
    </source>
</evidence>
<dbReference type="Proteomes" id="UP000648187">
    <property type="component" value="Unassembled WGS sequence"/>
</dbReference>
<proteinExistence type="predicted"/>
<protein>
    <submittedName>
        <fullName evidence="1">Uncharacterized protein</fullName>
    </submittedName>
</protein>
<dbReference type="AlphaFoldDB" id="A0A835GEP3"/>
<gene>
    <name evidence="1" type="ORF">HW555_007551</name>
</gene>